<dbReference type="AlphaFoldDB" id="A0A1G9B9D2"/>
<dbReference type="SMART" id="SM00849">
    <property type="entry name" value="Lactamase_B"/>
    <property type="match status" value="1"/>
</dbReference>
<protein>
    <submittedName>
        <fullName evidence="3">Flavorubredoxin</fullName>
    </submittedName>
</protein>
<dbReference type="PROSITE" id="PS50902">
    <property type="entry name" value="FLAVODOXIN_LIKE"/>
    <property type="match status" value="1"/>
</dbReference>
<dbReference type="Gene3D" id="3.60.15.10">
    <property type="entry name" value="Ribonuclease Z/Hydroxyacylglutathione hydrolase-like"/>
    <property type="match status" value="1"/>
</dbReference>
<dbReference type="Pfam" id="PF00258">
    <property type="entry name" value="Flavodoxin_1"/>
    <property type="match status" value="1"/>
</dbReference>
<dbReference type="InterPro" id="IPR016440">
    <property type="entry name" value="Rubredoxin-O_OxRdtase"/>
</dbReference>
<dbReference type="PANTHER" id="PTHR43717">
    <property type="entry name" value="ANAEROBIC NITRIC OXIDE REDUCTASE FLAVORUBREDOXIN"/>
    <property type="match status" value="1"/>
</dbReference>
<evidence type="ECO:0000259" key="2">
    <source>
        <dbReference type="PROSITE" id="PS50902"/>
    </source>
</evidence>
<dbReference type="RefSeq" id="WP_092157321.1">
    <property type="nucleotide sequence ID" value="NZ_FNGA01000001.1"/>
</dbReference>
<dbReference type="Gene3D" id="3.40.50.360">
    <property type="match status" value="1"/>
</dbReference>
<dbReference type="PANTHER" id="PTHR43717:SF1">
    <property type="entry name" value="ANAEROBIC NITRIC OXIDE REDUCTASE FLAVORUBREDOXIN"/>
    <property type="match status" value="1"/>
</dbReference>
<dbReference type="InterPro" id="IPR008254">
    <property type="entry name" value="Flavodoxin/NO_synth"/>
</dbReference>
<dbReference type="PIRSF" id="PIRSF005243">
    <property type="entry name" value="ROO"/>
    <property type="match status" value="1"/>
</dbReference>
<dbReference type="InterPro" id="IPR045761">
    <property type="entry name" value="ODP_dom"/>
</dbReference>
<name>A0A1G9B9D2_9BACT</name>
<evidence type="ECO:0000256" key="1">
    <source>
        <dbReference type="ARBA" id="ARBA00007121"/>
    </source>
</evidence>
<dbReference type="SUPFAM" id="SSF52218">
    <property type="entry name" value="Flavoproteins"/>
    <property type="match status" value="1"/>
</dbReference>
<dbReference type="OrthoDB" id="9800607at2"/>
<keyword evidence="4" id="KW-1185">Reference proteome</keyword>
<dbReference type="EMBL" id="FNGA01000001">
    <property type="protein sequence ID" value="SDK35475.1"/>
    <property type="molecule type" value="Genomic_DNA"/>
</dbReference>
<dbReference type="GO" id="GO:0010181">
    <property type="term" value="F:FMN binding"/>
    <property type="evidence" value="ECO:0007669"/>
    <property type="project" value="InterPro"/>
</dbReference>
<feature type="domain" description="Flavodoxin-like" evidence="2">
    <location>
        <begin position="252"/>
        <end position="392"/>
    </location>
</feature>
<organism evidence="3 4">
    <name type="scientific">Maridesulfovibrio ferrireducens</name>
    <dbReference type="NCBI Taxonomy" id="246191"/>
    <lineage>
        <taxon>Bacteria</taxon>
        <taxon>Pseudomonadati</taxon>
        <taxon>Thermodesulfobacteriota</taxon>
        <taxon>Desulfovibrionia</taxon>
        <taxon>Desulfovibrionales</taxon>
        <taxon>Desulfovibrionaceae</taxon>
        <taxon>Maridesulfovibrio</taxon>
    </lineage>
</organism>
<evidence type="ECO:0000313" key="4">
    <source>
        <dbReference type="Proteomes" id="UP000199053"/>
    </source>
</evidence>
<dbReference type="SUPFAM" id="SSF56281">
    <property type="entry name" value="Metallo-hydrolase/oxidoreductase"/>
    <property type="match status" value="1"/>
</dbReference>
<sequence length="396" mass="44584">MSVQITDAVSWVGKVDWQIKKFHGEEYSTHHGTSFNSYLIRDEKIALVETVWTPFTSEFLDLLEKEVGLQNIDYVIMNHGEPDHSGGFKELMRRIPDIPVYCTANCVKSLKGQYHGDWNFKVIKAGETLSLGKRELVFIPAPMLHWPDTMMCYLTGDNILFSNDAFGEHLATESLYNDLVDECELFQEAMKYYANILTPFSKLVTAKINEVVSLGVPVDFICPSHGVVWRSDPMQIVNKYLEWAADYQENQITVIYDTMWDGTRLMAESIAQGLREADDSLAVKIYNCATGDMNDIITEVFKSKGVLVGSPTFNKGMLASVAGILEEMRGLAFKNKKAASFGSYGWSGESPKAIANRLDEAGFELVGEGLKIMWQPDDEASEKCREFGRQFVSSFK</sequence>
<dbReference type="GO" id="GO:0046872">
    <property type="term" value="F:metal ion binding"/>
    <property type="evidence" value="ECO:0007669"/>
    <property type="project" value="InterPro"/>
</dbReference>
<dbReference type="NCBIfam" id="NF008887">
    <property type="entry name" value="PRK11921.1"/>
    <property type="match status" value="1"/>
</dbReference>
<dbReference type="STRING" id="246191.SAMN05660337_0184"/>
<reference evidence="4" key="1">
    <citation type="submission" date="2016-10" db="EMBL/GenBank/DDBJ databases">
        <authorList>
            <person name="Varghese N."/>
            <person name="Submissions S."/>
        </authorList>
    </citation>
    <scope>NUCLEOTIDE SEQUENCE [LARGE SCALE GENOMIC DNA]</scope>
    <source>
        <strain evidence="4">DSM 16995</strain>
    </source>
</reference>
<dbReference type="GO" id="GO:0016491">
    <property type="term" value="F:oxidoreductase activity"/>
    <property type="evidence" value="ECO:0007669"/>
    <property type="project" value="InterPro"/>
</dbReference>
<dbReference type="InterPro" id="IPR036866">
    <property type="entry name" value="RibonucZ/Hydroxyglut_hydro"/>
</dbReference>
<dbReference type="Proteomes" id="UP000199053">
    <property type="component" value="Unassembled WGS sequence"/>
</dbReference>
<gene>
    <name evidence="3" type="ORF">SAMN05660337_0184</name>
</gene>
<evidence type="ECO:0000313" key="3">
    <source>
        <dbReference type="EMBL" id="SDK35475.1"/>
    </source>
</evidence>
<dbReference type="InterPro" id="IPR029039">
    <property type="entry name" value="Flavoprotein-like_sf"/>
</dbReference>
<dbReference type="CDD" id="cd07709">
    <property type="entry name" value="flavodiiron_proteins_MBL-fold"/>
    <property type="match status" value="1"/>
</dbReference>
<dbReference type="Pfam" id="PF19583">
    <property type="entry name" value="ODP"/>
    <property type="match status" value="1"/>
</dbReference>
<comment type="similarity">
    <text evidence="1">In the N-terminal section; belongs to the zinc metallo-hydrolase group 3 family.</text>
</comment>
<accession>A0A1G9B9D2</accession>
<dbReference type="GO" id="GO:0009055">
    <property type="term" value="F:electron transfer activity"/>
    <property type="evidence" value="ECO:0007669"/>
    <property type="project" value="InterPro"/>
</dbReference>
<dbReference type="InterPro" id="IPR001279">
    <property type="entry name" value="Metallo-B-lactamas"/>
</dbReference>
<proteinExistence type="inferred from homology"/>